<dbReference type="Proteomes" id="UP001500742">
    <property type="component" value="Unassembled WGS sequence"/>
</dbReference>
<evidence type="ECO:0000256" key="3">
    <source>
        <dbReference type="ARBA" id="ARBA00012239"/>
    </source>
</evidence>
<keyword evidence="5" id="KW-0663">Pyridoxal phosphate</keyword>
<evidence type="ECO:0000256" key="4">
    <source>
        <dbReference type="ARBA" id="ARBA00022679"/>
    </source>
</evidence>
<dbReference type="EC" id="2.8.1.7" evidence="3"/>
<comment type="catalytic activity">
    <reaction evidence="6">
        <text>(sulfur carrier)-H + L-cysteine = (sulfur carrier)-SH + L-alanine</text>
        <dbReference type="Rhea" id="RHEA:43892"/>
        <dbReference type="Rhea" id="RHEA-COMP:14737"/>
        <dbReference type="Rhea" id="RHEA-COMP:14739"/>
        <dbReference type="ChEBI" id="CHEBI:29917"/>
        <dbReference type="ChEBI" id="CHEBI:35235"/>
        <dbReference type="ChEBI" id="CHEBI:57972"/>
        <dbReference type="ChEBI" id="CHEBI:64428"/>
        <dbReference type="EC" id="2.8.1.7"/>
    </reaction>
</comment>
<evidence type="ECO:0000313" key="10">
    <source>
        <dbReference type="Proteomes" id="UP001500742"/>
    </source>
</evidence>
<evidence type="ECO:0000256" key="6">
    <source>
        <dbReference type="ARBA" id="ARBA00050776"/>
    </source>
</evidence>
<feature type="region of interest" description="Disordered" evidence="7">
    <location>
        <begin position="61"/>
        <end position="86"/>
    </location>
</feature>
<dbReference type="EMBL" id="BAAAZC010000025">
    <property type="protein sequence ID" value="GAA3979700.1"/>
    <property type="molecule type" value="Genomic_DNA"/>
</dbReference>
<evidence type="ECO:0000256" key="2">
    <source>
        <dbReference type="ARBA" id="ARBA00010447"/>
    </source>
</evidence>
<evidence type="ECO:0000313" key="9">
    <source>
        <dbReference type="EMBL" id="GAA3979700.1"/>
    </source>
</evidence>
<feature type="domain" description="Aminotransferase class V" evidence="8">
    <location>
        <begin position="261"/>
        <end position="630"/>
    </location>
</feature>
<dbReference type="InterPro" id="IPR000192">
    <property type="entry name" value="Aminotrans_V_dom"/>
</dbReference>
<dbReference type="NCBIfam" id="TIGR01979">
    <property type="entry name" value="sufS"/>
    <property type="match status" value="1"/>
</dbReference>
<reference evidence="10" key="1">
    <citation type="journal article" date="2019" name="Int. J. Syst. Evol. Microbiol.">
        <title>The Global Catalogue of Microorganisms (GCM) 10K type strain sequencing project: providing services to taxonomists for standard genome sequencing and annotation.</title>
        <authorList>
            <consortium name="The Broad Institute Genomics Platform"/>
            <consortium name="The Broad Institute Genome Sequencing Center for Infectious Disease"/>
            <person name="Wu L."/>
            <person name="Ma J."/>
        </authorList>
    </citation>
    <scope>NUCLEOTIDE SEQUENCE [LARGE SCALE GENOMIC DNA]</scope>
    <source>
        <strain evidence="10">JCM 16601</strain>
    </source>
</reference>
<dbReference type="PANTHER" id="PTHR43586:SF8">
    <property type="entry name" value="CYSTEINE DESULFURASE 1, CHLOROPLASTIC"/>
    <property type="match status" value="1"/>
</dbReference>
<organism evidence="9 10">
    <name type="scientific">Mucilaginibacter dorajii</name>
    <dbReference type="NCBI Taxonomy" id="692994"/>
    <lineage>
        <taxon>Bacteria</taxon>
        <taxon>Pseudomonadati</taxon>
        <taxon>Bacteroidota</taxon>
        <taxon>Sphingobacteriia</taxon>
        <taxon>Sphingobacteriales</taxon>
        <taxon>Sphingobacteriaceae</taxon>
        <taxon>Mucilaginibacter</taxon>
    </lineage>
</organism>
<comment type="similarity">
    <text evidence="2">Belongs to the class-V pyridoxal-phosphate-dependent aminotransferase family. Csd subfamily.</text>
</comment>
<evidence type="ECO:0000256" key="5">
    <source>
        <dbReference type="ARBA" id="ARBA00022898"/>
    </source>
</evidence>
<proteinExistence type="inferred from homology"/>
<dbReference type="InterPro" id="IPR015424">
    <property type="entry name" value="PyrdxlP-dep_Trfase"/>
</dbReference>
<dbReference type="InterPro" id="IPR010970">
    <property type="entry name" value="Cys_dSase_SufS"/>
</dbReference>
<accession>A0ABP7QBV5</accession>
<dbReference type="RefSeq" id="WP_259088194.1">
    <property type="nucleotide sequence ID" value="NZ_BAAAZC010000025.1"/>
</dbReference>
<dbReference type="Pfam" id="PF00266">
    <property type="entry name" value="Aminotran_5"/>
    <property type="match status" value="1"/>
</dbReference>
<dbReference type="InterPro" id="IPR015422">
    <property type="entry name" value="PyrdxlP-dep_Trfase_small"/>
</dbReference>
<comment type="cofactor">
    <cofactor evidence="1">
        <name>pyridoxal 5'-phosphate</name>
        <dbReference type="ChEBI" id="CHEBI:597326"/>
    </cofactor>
</comment>
<dbReference type="InterPro" id="IPR015421">
    <property type="entry name" value="PyrdxlP-dep_Trfase_major"/>
</dbReference>
<dbReference type="Gene3D" id="3.90.1150.10">
    <property type="entry name" value="Aspartate Aminotransferase, domain 1"/>
    <property type="match status" value="1"/>
</dbReference>
<name>A0ABP7QBV5_9SPHI</name>
<comment type="caution">
    <text evidence="9">The sequence shown here is derived from an EMBL/GenBank/DDBJ whole genome shotgun (WGS) entry which is preliminary data.</text>
</comment>
<dbReference type="Gene3D" id="3.40.640.10">
    <property type="entry name" value="Type I PLP-dependent aspartate aminotransferase-like (Major domain)"/>
    <property type="match status" value="1"/>
</dbReference>
<protein>
    <recommendedName>
        <fullName evidence="3">cysteine desulfurase</fullName>
        <ecNumber evidence="3">2.8.1.7</ecNumber>
    </recommendedName>
</protein>
<dbReference type="PANTHER" id="PTHR43586">
    <property type="entry name" value="CYSTEINE DESULFURASE"/>
    <property type="match status" value="1"/>
</dbReference>
<keyword evidence="10" id="KW-1185">Reference proteome</keyword>
<dbReference type="NCBIfam" id="NF041166">
    <property type="entry name" value="f2_encap_cargo1"/>
    <property type="match status" value="1"/>
</dbReference>
<sequence>MSTNINPDNLPNLQELEQLANQLFKSGPGGIVSQLPVQQVPEIFSLPGNIADVGLFNSSQHINAPAQPTPPSTIGGGGISPSAVNQNNAVNLKDPQTSFVDPNLSGHPNSTAPIQGGTPFGGQLPGKPGFGYDSYLVKTDLIPDVALKQNFPVEQLSHAPEGLLQLPYQQEQAFDIDLKKILSDIRASGPSSALPFAGAPVAPEAPFYFLSDSHGLPAVKSEPEIVKQAGFSSIISPPFDVNIVRRDFPILREQVNGKQLVWLDNAATTQKPRQVIDRISYFYEHENSNIHRAAHELAARATDAYEGARKKVQAFLNARSINEIIFVRGATEAINLVAKSWGEQYLNAGDEIIVSQLEHHANIVPWQQLAAKKGLKIKVIPVDDDGQILIDEYVKLLGPKTKLVSFTQVSNALGTVTPAAQIVHLAHLAGAKVLVDGAQSVSHMPVDVQALNADWFVFSGHKVFGPTGIGVLYGKEDLLNETQPWQGGGNMIKDVTFEYTQYHDAPGRFEAGTGNIADAVGLGAAIDYVTRLGMPLIAQYEHYLLVYATQLLKEVKGIRLIGTAPDKASVLSFVLDGYKTEEVGAALNKQGIAVRSGHHCAQPILRRFGVEATVRPSLAFYNTCAEIDLLVNTLHSLKR</sequence>
<evidence type="ECO:0000259" key="8">
    <source>
        <dbReference type="Pfam" id="PF00266"/>
    </source>
</evidence>
<dbReference type="CDD" id="cd06453">
    <property type="entry name" value="SufS_like"/>
    <property type="match status" value="1"/>
</dbReference>
<evidence type="ECO:0000256" key="7">
    <source>
        <dbReference type="SAM" id="MobiDB-lite"/>
    </source>
</evidence>
<dbReference type="SUPFAM" id="SSF53383">
    <property type="entry name" value="PLP-dependent transferases"/>
    <property type="match status" value="1"/>
</dbReference>
<keyword evidence="4" id="KW-0808">Transferase</keyword>
<gene>
    <name evidence="9" type="ORF">GCM10022210_33520</name>
</gene>
<evidence type="ECO:0000256" key="1">
    <source>
        <dbReference type="ARBA" id="ARBA00001933"/>
    </source>
</evidence>